<dbReference type="GO" id="GO:0031293">
    <property type="term" value="P:membrane protein intracellular domain proteolysis"/>
    <property type="evidence" value="ECO:0007669"/>
    <property type="project" value="TreeGrafter"/>
</dbReference>
<dbReference type="Proteomes" id="UP000285324">
    <property type="component" value="Unassembled WGS sequence"/>
</dbReference>
<dbReference type="PANTHER" id="PTHR13325:SF3">
    <property type="entry name" value="MEMBRANE-BOUND TRANSCRIPTION FACTOR SITE-2 PROTEASE"/>
    <property type="match status" value="1"/>
</dbReference>
<keyword evidence="1" id="KW-0812">Transmembrane</keyword>
<proteinExistence type="predicted"/>
<dbReference type="EMBL" id="QVXO01000043">
    <property type="protein sequence ID" value="RPJ89321.1"/>
    <property type="molecule type" value="Genomic_DNA"/>
</dbReference>
<feature type="transmembrane region" description="Helical" evidence="1">
    <location>
        <begin position="156"/>
        <end position="180"/>
    </location>
</feature>
<dbReference type="AlphaFoldDB" id="A0A424W7Y7"/>
<dbReference type="InterPro" id="IPR041881">
    <property type="entry name" value="PqqD_sf"/>
</dbReference>
<accession>A0A424W7Y7</accession>
<feature type="transmembrane region" description="Helical" evidence="1">
    <location>
        <begin position="258"/>
        <end position="278"/>
    </location>
</feature>
<dbReference type="InterPro" id="IPR001193">
    <property type="entry name" value="MBTPS2"/>
</dbReference>
<evidence type="ECO:0000313" key="2">
    <source>
        <dbReference type="EMBL" id="RPJ89321.1"/>
    </source>
</evidence>
<evidence type="ECO:0000313" key="3">
    <source>
        <dbReference type="Proteomes" id="UP000285324"/>
    </source>
</evidence>
<keyword evidence="1" id="KW-1133">Transmembrane helix</keyword>
<name>A0A424W7Y7_ALCXX</name>
<reference evidence="2 3" key="1">
    <citation type="submission" date="2018-08" db="EMBL/GenBank/DDBJ databases">
        <title>Achromobacter xylosoxidans Genome sequencing and assembly.</title>
        <authorList>
            <person name="Wang R."/>
            <person name="Rensing C."/>
            <person name="Li Y."/>
        </authorList>
    </citation>
    <scope>NUCLEOTIDE SEQUENCE [LARGE SCALE GENOMIC DNA]</scope>
    <source>
        <strain evidence="2 3">GD003A</strain>
    </source>
</reference>
<feature type="transmembrane region" description="Helical" evidence="1">
    <location>
        <begin position="362"/>
        <end position="383"/>
    </location>
</feature>
<dbReference type="Gene3D" id="1.10.10.1150">
    <property type="entry name" value="Coenzyme PQQ synthesis protein D (PqqD)"/>
    <property type="match status" value="1"/>
</dbReference>
<feature type="transmembrane region" description="Helical" evidence="1">
    <location>
        <begin position="229"/>
        <end position="251"/>
    </location>
</feature>
<gene>
    <name evidence="2" type="ORF">DY367_23095</name>
</gene>
<dbReference type="OrthoDB" id="9759690at2"/>
<evidence type="ECO:0008006" key="4">
    <source>
        <dbReference type="Google" id="ProtNLM"/>
    </source>
</evidence>
<feature type="transmembrane region" description="Helical" evidence="1">
    <location>
        <begin position="389"/>
        <end position="409"/>
    </location>
</feature>
<dbReference type="GO" id="GO:0004222">
    <property type="term" value="F:metalloendopeptidase activity"/>
    <property type="evidence" value="ECO:0007669"/>
    <property type="project" value="InterPro"/>
</dbReference>
<dbReference type="GO" id="GO:0016020">
    <property type="term" value="C:membrane"/>
    <property type="evidence" value="ECO:0007669"/>
    <property type="project" value="InterPro"/>
</dbReference>
<evidence type="ECO:0000256" key="1">
    <source>
        <dbReference type="SAM" id="Phobius"/>
    </source>
</evidence>
<dbReference type="SUPFAM" id="SSF111369">
    <property type="entry name" value="HlyD-like secretion proteins"/>
    <property type="match status" value="1"/>
</dbReference>
<protein>
    <recommendedName>
        <fullName evidence="4">Peptidase M50</fullName>
    </recommendedName>
</protein>
<dbReference type="RefSeq" id="WP_059379580.1">
    <property type="nucleotide sequence ID" value="NZ_CP061008.1"/>
</dbReference>
<dbReference type="PANTHER" id="PTHR13325">
    <property type="entry name" value="PROTEASE M50 MEMBRANE-BOUND TRANSCRIPTION FACTOR SITE 2 PROTEASE"/>
    <property type="match status" value="1"/>
</dbReference>
<keyword evidence="1" id="KW-0472">Membrane</keyword>
<dbReference type="GO" id="GO:0005737">
    <property type="term" value="C:cytoplasm"/>
    <property type="evidence" value="ECO:0007669"/>
    <property type="project" value="TreeGrafter"/>
</dbReference>
<feature type="transmembrane region" description="Helical" evidence="1">
    <location>
        <begin position="284"/>
        <end position="304"/>
    </location>
</feature>
<comment type="caution">
    <text evidence="2">The sequence shown here is derived from an EMBL/GenBank/DDBJ whole genome shotgun (WGS) entry which is preliminary data.</text>
</comment>
<organism evidence="2 3">
    <name type="scientific">Alcaligenes xylosoxydans xylosoxydans</name>
    <name type="common">Achromobacter xylosoxidans</name>
    <dbReference type="NCBI Taxonomy" id="85698"/>
    <lineage>
        <taxon>Bacteria</taxon>
        <taxon>Pseudomonadati</taxon>
        <taxon>Pseudomonadota</taxon>
        <taxon>Betaproteobacteria</taxon>
        <taxon>Burkholderiales</taxon>
        <taxon>Alcaligenaceae</taxon>
        <taxon>Achromobacter</taxon>
    </lineage>
</organism>
<sequence>MSGTALYSNSWHRVSALRPRLRSHIHIHRHVYRGQVWYVMQDQSNGEFHRYTPEANLMISLMDGRRTVQEIWEIACGQLEGDAMPQDEVIRLMAQLHRADVLTTDRAPDVRDLVERRKRQRMQKIKQYIGNPSALKMPLLDPDRWLTRALPYYRWLFTWLGALLWLGVVGAGAALGAMHWQALTHNIWDQVFSTGNVLAMALVYPVVKAIHELGHACAVKARGGEVHEIGLMFLLLVPIPYVDASAASAFADKRWRMLAGGAGILVELFLAAVAMIVWTQLDPGLGRSLAYTVIVLCGVSTLFMNGNPLLRYDGYYVLSDAIEIPNLGQRANGYLGYLFKRYALGLRGVEAPRATPGERAWFASYAVLSFCYRMFIMFLAIFIMAGQFFFFGVLLAMWALFNTIVMPLWRLGRQFYADPQIQAHRLRSYLICGLCVLGAVGLAGALPLPSSTDTEGVVWVPPSAQVRAPVAGFVRARQAADDAPVGQGAPLLTLENDELLRRDAMLAAQVDEYQARYVQAYAQNQVQAAIMRHQWTSLQTERRAIQEQVQAQQVRSPHAGRYVPAQPEDMTGRYVQRGELLGYVLTDAETVRVVVPQSSLERIHRSLRNVRVRLVQDSGEEFKAVISREVPAATDELPSLALSLQGGGSIGVDPRKSQEGRAKSAENLFVMDLALPQDAPRAYLGARVYVKFSHEPRPLALQAYDAVRQMVLRQFRL</sequence>
<feature type="transmembrane region" description="Helical" evidence="1">
    <location>
        <begin position="429"/>
        <end position="448"/>
    </location>
</feature>